<accession>A0AB39TWI6</accession>
<dbReference type="RefSeq" id="WP_157882211.1">
    <property type="nucleotide sequence ID" value="NZ_CP163445.1"/>
</dbReference>
<feature type="region of interest" description="Disordered" evidence="1">
    <location>
        <begin position="1"/>
        <end position="30"/>
    </location>
</feature>
<gene>
    <name evidence="4" type="ORF">AB2U05_36685</name>
</gene>
<feature type="compositionally biased region" description="Low complexity" evidence="1">
    <location>
        <begin position="12"/>
        <end position="26"/>
    </location>
</feature>
<keyword evidence="2" id="KW-0812">Transmembrane</keyword>
<sequence>MNGSKPNGSKRTAPASAPASTPASAFRRLRRPRPSRAADITAGVLFLVVLALVYVGRMFGYGMDLWAASGEQGAADRVARGQLSFTWGLLGAALGAAGLAALLRARWTAGLQLFGAAVLFVFAVQLGHAYNRSHPAPPPPPKPGYTPCYSGSGRCD</sequence>
<proteinExistence type="predicted"/>
<reference evidence="4" key="1">
    <citation type="submission" date="2024-07" db="EMBL/GenBank/DDBJ databases">
        <authorList>
            <person name="Yu S.T."/>
        </authorList>
    </citation>
    <scope>NUCLEOTIDE SEQUENCE</scope>
    <source>
        <strain evidence="4">Y1</strain>
    </source>
</reference>
<evidence type="ECO:0000256" key="1">
    <source>
        <dbReference type="SAM" id="MobiDB-lite"/>
    </source>
</evidence>
<feature type="transmembrane region" description="Helical" evidence="2">
    <location>
        <begin position="85"/>
        <end position="103"/>
    </location>
</feature>
<keyword evidence="2" id="KW-1133">Transmembrane helix</keyword>
<feature type="compositionally biased region" description="Pro residues" evidence="1">
    <location>
        <begin position="135"/>
        <end position="144"/>
    </location>
</feature>
<evidence type="ECO:0000256" key="2">
    <source>
        <dbReference type="SAM" id="Phobius"/>
    </source>
</evidence>
<evidence type="ECO:0000259" key="3">
    <source>
        <dbReference type="Pfam" id="PF19747"/>
    </source>
</evidence>
<dbReference type="EMBL" id="CP163445">
    <property type="protein sequence ID" value="XDQ83653.1"/>
    <property type="molecule type" value="Genomic_DNA"/>
</dbReference>
<dbReference type="Pfam" id="PF19747">
    <property type="entry name" value="DUF6234"/>
    <property type="match status" value="1"/>
</dbReference>
<keyword evidence="2" id="KW-0472">Membrane</keyword>
<organism evidence="4">
    <name type="scientific">Streptomyces sp. Y1</name>
    <dbReference type="NCBI Taxonomy" id="3238634"/>
    <lineage>
        <taxon>Bacteria</taxon>
        <taxon>Bacillati</taxon>
        <taxon>Actinomycetota</taxon>
        <taxon>Actinomycetes</taxon>
        <taxon>Kitasatosporales</taxon>
        <taxon>Streptomycetaceae</taxon>
        <taxon>Streptomyces</taxon>
    </lineage>
</organism>
<feature type="region of interest" description="Disordered" evidence="1">
    <location>
        <begin position="133"/>
        <end position="156"/>
    </location>
</feature>
<name>A0AB39TWI6_9ACTN</name>
<evidence type="ECO:0000313" key="4">
    <source>
        <dbReference type="EMBL" id="XDQ83653.1"/>
    </source>
</evidence>
<feature type="domain" description="DUF6234" evidence="3">
    <location>
        <begin position="35"/>
        <end position="155"/>
    </location>
</feature>
<feature type="compositionally biased region" description="Polar residues" evidence="1">
    <location>
        <begin position="1"/>
        <end position="10"/>
    </location>
</feature>
<feature type="transmembrane region" description="Helical" evidence="2">
    <location>
        <begin position="110"/>
        <end position="130"/>
    </location>
</feature>
<dbReference type="InterPro" id="IPR046201">
    <property type="entry name" value="DUF6234"/>
</dbReference>
<feature type="transmembrane region" description="Helical" evidence="2">
    <location>
        <begin position="37"/>
        <end position="56"/>
    </location>
</feature>
<protein>
    <submittedName>
        <fullName evidence="4">DUF6234 family protein</fullName>
    </submittedName>
</protein>
<dbReference type="AlphaFoldDB" id="A0AB39TWI6"/>